<organism evidence="1 2">
    <name type="scientific">Pistacia atlantica</name>
    <dbReference type="NCBI Taxonomy" id="434234"/>
    <lineage>
        <taxon>Eukaryota</taxon>
        <taxon>Viridiplantae</taxon>
        <taxon>Streptophyta</taxon>
        <taxon>Embryophyta</taxon>
        <taxon>Tracheophyta</taxon>
        <taxon>Spermatophyta</taxon>
        <taxon>Magnoliopsida</taxon>
        <taxon>eudicotyledons</taxon>
        <taxon>Gunneridae</taxon>
        <taxon>Pentapetalae</taxon>
        <taxon>rosids</taxon>
        <taxon>malvids</taxon>
        <taxon>Sapindales</taxon>
        <taxon>Anacardiaceae</taxon>
        <taxon>Pistacia</taxon>
    </lineage>
</organism>
<keyword evidence="2" id="KW-1185">Reference proteome</keyword>
<evidence type="ECO:0000313" key="2">
    <source>
        <dbReference type="Proteomes" id="UP001164250"/>
    </source>
</evidence>
<protein>
    <submittedName>
        <fullName evidence="1">Uncharacterized protein</fullName>
    </submittedName>
</protein>
<dbReference type="Proteomes" id="UP001164250">
    <property type="component" value="Chromosome 9"/>
</dbReference>
<comment type="caution">
    <text evidence="1">The sequence shown here is derived from an EMBL/GenBank/DDBJ whole genome shotgun (WGS) entry which is preliminary data.</text>
</comment>
<proteinExistence type="predicted"/>
<accession>A0ACC1ART1</accession>
<reference evidence="2" key="1">
    <citation type="journal article" date="2023" name="G3 (Bethesda)">
        <title>Genome assembly and association tests identify interacting loci associated with vigor, precocity, and sex in interspecific pistachio rootstocks.</title>
        <authorList>
            <person name="Palmer W."/>
            <person name="Jacygrad E."/>
            <person name="Sagayaradj S."/>
            <person name="Cavanaugh K."/>
            <person name="Han R."/>
            <person name="Bertier L."/>
            <person name="Beede B."/>
            <person name="Kafkas S."/>
            <person name="Golino D."/>
            <person name="Preece J."/>
            <person name="Michelmore R."/>
        </authorList>
    </citation>
    <scope>NUCLEOTIDE SEQUENCE [LARGE SCALE GENOMIC DNA]</scope>
</reference>
<evidence type="ECO:0000313" key="1">
    <source>
        <dbReference type="EMBL" id="KAJ0089371.1"/>
    </source>
</evidence>
<dbReference type="EMBL" id="CM047905">
    <property type="protein sequence ID" value="KAJ0089371.1"/>
    <property type="molecule type" value="Genomic_DNA"/>
</dbReference>
<name>A0ACC1ART1_9ROSI</name>
<sequence length="531" mass="61152">MKLVRLSTILRNTTSHFAFGNAPAVRSFFTKSAERSTSSSRLRGSMNALYCRISPIGNPRVSIVPLLDLWVQEGRPVVKEQLQSFTKELRTYRRFSHALEMSMWMTDKIHLPLTPADVGIRLDLISKIHGTKEAENYFNNVLEQLKDLPVYSALLNCYASVKSVEKAEATMQKMRDLGFARTSLAYNVLLNLYYQTANYEKLNSLMHEMQEKGIACDKITMGIRLNAFGATSDVEAIDKTLAMMESDPNFVWDWTVYNNAASSYAKAGLLDKALEMLKKSEELILETKCFRAYEFLITQYAKFGKKDDVIRLWELYKKNQKVYNKGYACVISSLLRFDDLESAKKIFDEWESENDYYDIRIVNFLIGAYSRKGLLQDAKNLIDGAKLKGGKPNQTTWLYIAVGYFQNNETQKAVVAMEEALVICKLGWKPRKVNFSACLKYYIGEGDIEGAEKFIKLLRNKDIISVELQDRLLNYVQNRNQMLMNSMSFFGDSLNEKGESHLQPKHDLNYICVKFYLDIQQILHCIYNFYI</sequence>
<gene>
    <name evidence="1" type="ORF">Patl1_32859</name>
</gene>